<reference evidence="2" key="2">
    <citation type="journal article" date="2016" name="Mol. Ecol.">
        <title>Population genomics of the filarial nematode parasite Wuchereria bancrofti from mosquitoes.</title>
        <authorList>
            <person name="Small S.T."/>
            <person name="Reimer L.J."/>
            <person name="Tisch D.J."/>
            <person name="King C.L."/>
            <person name="Christensen B.M."/>
            <person name="Siba P.M."/>
            <person name="Kazura J.W."/>
            <person name="Serre D."/>
            <person name="Zimmerman P.A."/>
        </authorList>
    </citation>
    <scope>NUCLEOTIDE SEQUENCE</scope>
    <source>
        <strain evidence="2">pt0022</strain>
    </source>
</reference>
<protein>
    <submittedName>
        <fullName evidence="3">Uncharacterized protein</fullName>
    </submittedName>
</protein>
<accession>A0AAF5Q4P6</accession>
<sequence length="48" mass="5380">MTVEDDNHCGSCCLISAGCHYTFGQQNRDHKKPTRETAPQRINSGMKI</sequence>
<feature type="region of interest" description="Disordered" evidence="1">
    <location>
        <begin position="25"/>
        <end position="48"/>
    </location>
</feature>
<dbReference type="AlphaFoldDB" id="A0AAF5Q4P6"/>
<evidence type="ECO:0000313" key="3">
    <source>
        <dbReference type="WBParaSite" id="mrna-Wban_10062"/>
    </source>
</evidence>
<name>A0AAF5Q4P6_WUCBA</name>
<evidence type="ECO:0000256" key="1">
    <source>
        <dbReference type="SAM" id="MobiDB-lite"/>
    </source>
</evidence>
<dbReference type="WBParaSite" id="mrna-Wban_10062">
    <property type="protein sequence ID" value="mrna-Wban_10062"/>
    <property type="gene ID" value="Wban_10062"/>
</dbReference>
<reference evidence="3" key="3">
    <citation type="submission" date="2024-02" db="UniProtKB">
        <authorList>
            <consortium name="WormBaseParasite"/>
        </authorList>
    </citation>
    <scope>IDENTIFICATION</scope>
    <source>
        <strain evidence="3">pt0022</strain>
    </source>
</reference>
<reference evidence="2" key="1">
    <citation type="submission" date="2015-03" db="EMBL/GenBank/DDBJ databases">
        <title>Wuchereria bancrofti Genome Sequencing Papua New Guinea Strain.</title>
        <authorList>
            <person name="Small S.T."/>
            <person name="Serre D."/>
            <person name="Zimmerman P.A."/>
        </authorList>
    </citation>
    <scope>NUCLEOTIDE SEQUENCE [LARGE SCALE GENOMIC DNA]</scope>
    <source>
        <strain evidence="2">pt0022</strain>
    </source>
</reference>
<evidence type="ECO:0000313" key="2">
    <source>
        <dbReference type="Proteomes" id="UP000093561"/>
    </source>
</evidence>
<organism evidence="2 3">
    <name type="scientific">Wuchereria bancrofti</name>
    <dbReference type="NCBI Taxonomy" id="6293"/>
    <lineage>
        <taxon>Eukaryota</taxon>
        <taxon>Metazoa</taxon>
        <taxon>Ecdysozoa</taxon>
        <taxon>Nematoda</taxon>
        <taxon>Chromadorea</taxon>
        <taxon>Rhabditida</taxon>
        <taxon>Spirurina</taxon>
        <taxon>Spiruromorpha</taxon>
        <taxon>Filarioidea</taxon>
        <taxon>Onchocercidae</taxon>
        <taxon>Wuchereria</taxon>
    </lineage>
</organism>
<dbReference type="Proteomes" id="UP000093561">
    <property type="component" value="Unassembled WGS sequence"/>
</dbReference>
<proteinExistence type="predicted"/>